<evidence type="ECO:0000313" key="3">
    <source>
        <dbReference type="Proteomes" id="UP000005206"/>
    </source>
</evidence>
<gene>
    <name evidence="2" type="ORF">NECHADRAFT_89435</name>
</gene>
<dbReference type="InParanoid" id="C7ZR70"/>
<dbReference type="RefSeq" id="XP_003039204.1">
    <property type="nucleotide sequence ID" value="XM_003039158.1"/>
</dbReference>
<organism evidence="2 3">
    <name type="scientific">Fusarium vanettenii (strain ATCC MYA-4622 / CBS 123669 / FGSC 9596 / NRRL 45880 / 77-13-4)</name>
    <name type="common">Fusarium solani subsp. pisi</name>
    <dbReference type="NCBI Taxonomy" id="660122"/>
    <lineage>
        <taxon>Eukaryota</taxon>
        <taxon>Fungi</taxon>
        <taxon>Dikarya</taxon>
        <taxon>Ascomycota</taxon>
        <taxon>Pezizomycotina</taxon>
        <taxon>Sordariomycetes</taxon>
        <taxon>Hypocreomycetidae</taxon>
        <taxon>Hypocreales</taxon>
        <taxon>Nectriaceae</taxon>
        <taxon>Fusarium</taxon>
        <taxon>Fusarium solani species complex</taxon>
        <taxon>Fusarium vanettenii</taxon>
    </lineage>
</organism>
<accession>C7ZR70</accession>
<proteinExistence type="predicted"/>
<dbReference type="Proteomes" id="UP000005206">
    <property type="component" value="Unassembled WGS sequence"/>
</dbReference>
<dbReference type="HOGENOM" id="CLU_943624_0_0_1"/>
<dbReference type="AlphaFoldDB" id="C7ZR70"/>
<dbReference type="EMBL" id="GG699038">
    <property type="protein sequence ID" value="EEU33491.1"/>
    <property type="molecule type" value="Genomic_DNA"/>
</dbReference>
<feature type="region of interest" description="Disordered" evidence="1">
    <location>
        <begin position="210"/>
        <end position="281"/>
    </location>
</feature>
<feature type="compositionally biased region" description="Low complexity" evidence="1">
    <location>
        <begin position="235"/>
        <end position="248"/>
    </location>
</feature>
<reference evidence="2 3" key="1">
    <citation type="journal article" date="2009" name="PLoS Genet.">
        <title>The genome of Nectria haematococca: contribution of supernumerary chromosomes to gene expansion.</title>
        <authorList>
            <person name="Coleman J.J."/>
            <person name="Rounsley S.D."/>
            <person name="Rodriguez-Carres M."/>
            <person name="Kuo A."/>
            <person name="Wasmann C.C."/>
            <person name="Grimwood J."/>
            <person name="Schmutz J."/>
            <person name="Taga M."/>
            <person name="White G.J."/>
            <person name="Zhou S."/>
            <person name="Schwartz D.C."/>
            <person name="Freitag M."/>
            <person name="Ma L.J."/>
            <person name="Danchin E.G."/>
            <person name="Henrissat B."/>
            <person name="Coutinho P.M."/>
            <person name="Nelson D.R."/>
            <person name="Straney D."/>
            <person name="Napoli C.A."/>
            <person name="Barker B.M."/>
            <person name="Gribskov M."/>
            <person name="Rep M."/>
            <person name="Kroken S."/>
            <person name="Molnar I."/>
            <person name="Rensing C."/>
            <person name="Kennell J.C."/>
            <person name="Zamora J."/>
            <person name="Farman M.L."/>
            <person name="Selker E.U."/>
            <person name="Salamov A."/>
            <person name="Shapiro H."/>
            <person name="Pangilinan J."/>
            <person name="Lindquist E."/>
            <person name="Lamers C."/>
            <person name="Grigoriev I.V."/>
            <person name="Geiser D.M."/>
            <person name="Covert S.F."/>
            <person name="Temporini E."/>
            <person name="Vanetten H.D."/>
        </authorList>
    </citation>
    <scope>NUCLEOTIDE SEQUENCE [LARGE SCALE GENOMIC DNA]</scope>
    <source>
        <strain evidence="3">ATCC MYA-4622 / CBS 123669 / FGSC 9596 / NRRL 45880 / 77-13-4</strain>
    </source>
</reference>
<dbReference type="OrthoDB" id="5153694at2759"/>
<feature type="region of interest" description="Disordered" evidence="1">
    <location>
        <begin position="76"/>
        <end position="166"/>
    </location>
</feature>
<dbReference type="VEuPathDB" id="FungiDB:NECHADRAFT_89435"/>
<dbReference type="GeneID" id="9666725"/>
<keyword evidence="3" id="KW-1185">Reference proteome</keyword>
<dbReference type="STRING" id="660122.C7ZR70"/>
<protein>
    <submittedName>
        <fullName evidence="2">Uncharacterized protein</fullName>
    </submittedName>
</protein>
<name>C7ZR70_FUSV7</name>
<feature type="compositionally biased region" description="Polar residues" evidence="1">
    <location>
        <begin position="137"/>
        <end position="151"/>
    </location>
</feature>
<feature type="compositionally biased region" description="Basic and acidic residues" evidence="1">
    <location>
        <begin position="127"/>
        <end position="136"/>
    </location>
</feature>
<evidence type="ECO:0000256" key="1">
    <source>
        <dbReference type="SAM" id="MobiDB-lite"/>
    </source>
</evidence>
<evidence type="ECO:0000313" key="2">
    <source>
        <dbReference type="EMBL" id="EEU33491.1"/>
    </source>
</evidence>
<feature type="compositionally biased region" description="Polar residues" evidence="1">
    <location>
        <begin position="268"/>
        <end position="281"/>
    </location>
</feature>
<dbReference type="KEGG" id="nhe:NECHADRAFT_89435"/>
<feature type="compositionally biased region" description="Pro residues" evidence="1">
    <location>
        <begin position="88"/>
        <end position="106"/>
    </location>
</feature>
<sequence length="295" mass="32242">MTAYGWLATDVVGSWCLIDFLGSRSGLYGARWGCGLTGTVTRRSRRGQAKERRRLERLLPPVRHCMRRARFCRRARRSTSEVRDGCPTKPPLRAPPPAPGTPLPTEPPEDHEENANGGTNGGSATDSVEKPVEKWRTTTNDGVDEQTQGPNRQHALEKANEDEADVPSLVSAVLSRAAIKRFVEAVEHSKRPRAERAQYFSTYLTTTFLVDPKARPGQPESDPTNGRAVPTRTGQAQAQSQPNPQPHANCRRVAGVSGGSPVRGQAQCDYTSSSAPRQGSATVNIRHWTKALCIS</sequence>